<dbReference type="GO" id="GO:0003729">
    <property type="term" value="F:mRNA binding"/>
    <property type="evidence" value="ECO:0007669"/>
    <property type="project" value="TreeGrafter"/>
</dbReference>
<evidence type="ECO:0000256" key="1">
    <source>
        <dbReference type="ARBA" id="ARBA00022723"/>
    </source>
</evidence>
<dbReference type="Gene3D" id="6.20.400.10">
    <property type="match status" value="1"/>
</dbReference>
<dbReference type="InterPro" id="IPR000571">
    <property type="entry name" value="Znf_CCCH"/>
</dbReference>
<keyword evidence="3 4" id="KW-0862">Zinc</keyword>
<evidence type="ECO:0000256" key="2">
    <source>
        <dbReference type="ARBA" id="ARBA00022771"/>
    </source>
</evidence>
<dbReference type="GO" id="GO:0005829">
    <property type="term" value="C:cytosol"/>
    <property type="evidence" value="ECO:0007669"/>
    <property type="project" value="TreeGrafter"/>
</dbReference>
<dbReference type="Gene3D" id="4.10.1000.10">
    <property type="entry name" value="Zinc finger, CCCH-type"/>
    <property type="match status" value="1"/>
</dbReference>
<dbReference type="PROSITE" id="PS50103">
    <property type="entry name" value="ZF_C3H1"/>
    <property type="match status" value="2"/>
</dbReference>
<evidence type="ECO:0000313" key="7">
    <source>
        <dbReference type="EMBL" id="KAK8845436.1"/>
    </source>
</evidence>
<organism evidence="7 8">
    <name type="scientific">Kwoniella newhampshirensis</name>
    <dbReference type="NCBI Taxonomy" id="1651941"/>
    <lineage>
        <taxon>Eukaryota</taxon>
        <taxon>Fungi</taxon>
        <taxon>Dikarya</taxon>
        <taxon>Basidiomycota</taxon>
        <taxon>Agaricomycotina</taxon>
        <taxon>Tremellomycetes</taxon>
        <taxon>Tremellales</taxon>
        <taxon>Cryptococcaceae</taxon>
        <taxon>Kwoniella</taxon>
    </lineage>
</organism>
<dbReference type="PANTHER" id="PTHR12681:SF0">
    <property type="entry name" value="ZINC FINGER CCCH DOMAIN-CONTAINING PROTEIN 15"/>
    <property type="match status" value="1"/>
</dbReference>
<evidence type="ECO:0000259" key="6">
    <source>
        <dbReference type="PROSITE" id="PS50103"/>
    </source>
</evidence>
<dbReference type="GO" id="GO:0008270">
    <property type="term" value="F:zinc ion binding"/>
    <property type="evidence" value="ECO:0007669"/>
    <property type="project" value="UniProtKB-KW"/>
</dbReference>
<feature type="domain" description="C3H1-type" evidence="6">
    <location>
        <begin position="184"/>
        <end position="222"/>
    </location>
</feature>
<feature type="compositionally biased region" description="Basic and acidic residues" evidence="5">
    <location>
        <begin position="1"/>
        <end position="12"/>
    </location>
</feature>
<evidence type="ECO:0000256" key="5">
    <source>
        <dbReference type="SAM" id="MobiDB-lite"/>
    </source>
</evidence>
<reference evidence="7 8" key="1">
    <citation type="journal article" date="2024" name="bioRxiv">
        <title>Comparative genomics of Cryptococcus and Kwoniella reveals pathogenesis evolution and contrasting karyotype dynamics via intercentromeric recombination or chromosome fusion.</title>
        <authorList>
            <person name="Coelho M.A."/>
            <person name="David-Palma M."/>
            <person name="Shea T."/>
            <person name="Bowers K."/>
            <person name="McGinley-Smith S."/>
            <person name="Mohammad A.W."/>
            <person name="Gnirke A."/>
            <person name="Yurkov A.M."/>
            <person name="Nowrousian M."/>
            <person name="Sun S."/>
            <person name="Cuomo C.A."/>
            <person name="Heitman J."/>
        </authorList>
    </citation>
    <scope>NUCLEOTIDE SEQUENCE [LARGE SCALE GENOMIC DNA]</scope>
    <source>
        <strain evidence="7 8">CBS 13917</strain>
    </source>
</reference>
<dbReference type="Pfam" id="PF00642">
    <property type="entry name" value="zf-CCCH"/>
    <property type="match status" value="1"/>
</dbReference>
<dbReference type="GO" id="GO:0002181">
    <property type="term" value="P:cytoplasmic translation"/>
    <property type="evidence" value="ECO:0007669"/>
    <property type="project" value="TreeGrafter"/>
</dbReference>
<protein>
    <recommendedName>
        <fullName evidence="6">C3H1-type domain-containing protein</fullName>
    </recommendedName>
</protein>
<keyword evidence="1 4" id="KW-0479">Metal-binding</keyword>
<feature type="region of interest" description="Disordered" evidence="5">
    <location>
        <begin position="1"/>
        <end position="56"/>
    </location>
</feature>
<dbReference type="SMART" id="SM00356">
    <property type="entry name" value="ZnF_C3H1"/>
    <property type="match status" value="2"/>
</dbReference>
<keyword evidence="8" id="KW-1185">Reference proteome</keyword>
<dbReference type="Proteomes" id="UP001388673">
    <property type="component" value="Unassembled WGS sequence"/>
</dbReference>
<dbReference type="Pfam" id="PF16543">
    <property type="entry name" value="DFRP_C"/>
    <property type="match status" value="1"/>
</dbReference>
<feature type="compositionally biased region" description="Basic residues" evidence="5">
    <location>
        <begin position="16"/>
        <end position="25"/>
    </location>
</feature>
<comment type="caution">
    <text evidence="7">The sequence shown here is derived from an EMBL/GenBank/DDBJ whole genome shotgun (WGS) entry which is preliminary data.</text>
</comment>
<dbReference type="InterPro" id="IPR036855">
    <property type="entry name" value="Znf_CCCH_sf"/>
</dbReference>
<accession>A0AAW0YGB4</accession>
<keyword evidence="2 4" id="KW-0863">Zinc-finger</keyword>
<proteinExistence type="predicted"/>
<feature type="zinc finger region" description="C3H1-type" evidence="4">
    <location>
        <begin position="184"/>
        <end position="222"/>
    </location>
</feature>
<dbReference type="KEGG" id="kne:92183407"/>
<dbReference type="SUPFAM" id="SSF90229">
    <property type="entry name" value="CCCH zinc finger"/>
    <property type="match status" value="1"/>
</dbReference>
<dbReference type="InterPro" id="IPR032378">
    <property type="entry name" value="ZC3H15/TMA46_C"/>
</dbReference>
<evidence type="ECO:0000256" key="4">
    <source>
        <dbReference type="PROSITE-ProRule" id="PRU00723"/>
    </source>
</evidence>
<evidence type="ECO:0000313" key="8">
    <source>
        <dbReference type="Proteomes" id="UP001388673"/>
    </source>
</evidence>
<dbReference type="RefSeq" id="XP_066800244.1">
    <property type="nucleotide sequence ID" value="XM_066949236.1"/>
</dbReference>
<dbReference type="AlphaFoldDB" id="A0AAW0YGB4"/>
<dbReference type="EMBL" id="JBCAWK010000012">
    <property type="protein sequence ID" value="KAK8845436.1"/>
    <property type="molecule type" value="Genomic_DNA"/>
</dbReference>
<evidence type="ECO:0000256" key="3">
    <source>
        <dbReference type="ARBA" id="ARBA00022833"/>
    </source>
</evidence>
<sequence>MPPKAVKDDKTFGMKNKNKSSKVQKHIATVQKQQADAGKNKQDRQKEAEKQKKLEEKARLDAKKKMEAELFGKPAQIQKVPFGTGTFRFQPVLYQVEEADADDGLYLRVDPKTVLCAYYKAGHCEKGNKCKFSHDRNVERKVEKLNIYEDTRDREKDKKTDLMETWDEAKLRDVVDQNEKKQTNATDIVCKYFIEAIENKKYGWFWECPNGGNKCMYRHALPPGFVLKADKKKAEDAAKKEQISLEDFLEVERHKLKAPLTPVTPESFAIWKKTRVEKKQAELEAMEKAKIAQRAAGKMTGMTGKDMFDFGGELYADEEEGDDEDWDISRMLATYREEEERQAQMDNEANGDSAGVDEVENGIAEVKV</sequence>
<feature type="domain" description="C3H1-type" evidence="6">
    <location>
        <begin position="110"/>
        <end position="137"/>
    </location>
</feature>
<name>A0AAW0YGB4_9TREE</name>
<dbReference type="PANTHER" id="PTHR12681">
    <property type="entry name" value="ZINC FINGER-CONTAINING PROTEIN P48ZNF"/>
    <property type="match status" value="1"/>
</dbReference>
<feature type="region of interest" description="Disordered" evidence="5">
    <location>
        <begin position="337"/>
        <end position="368"/>
    </location>
</feature>
<feature type="compositionally biased region" description="Basic and acidic residues" evidence="5">
    <location>
        <begin position="38"/>
        <end position="56"/>
    </location>
</feature>
<gene>
    <name evidence="7" type="ORF">IAR55_006149</name>
</gene>
<dbReference type="GeneID" id="92183407"/>
<feature type="zinc finger region" description="C3H1-type" evidence="4">
    <location>
        <begin position="110"/>
        <end position="137"/>
    </location>
</feature>